<gene>
    <name evidence="2" type="ORF">BU14_1259s0005</name>
</gene>
<feature type="compositionally biased region" description="Gly residues" evidence="1">
    <location>
        <begin position="33"/>
        <end position="49"/>
    </location>
</feature>
<feature type="region of interest" description="Disordered" evidence="1">
    <location>
        <begin position="284"/>
        <end position="459"/>
    </location>
</feature>
<feature type="compositionally biased region" description="Low complexity" evidence="1">
    <location>
        <begin position="320"/>
        <end position="333"/>
    </location>
</feature>
<feature type="compositionally biased region" description="Polar residues" evidence="1">
    <location>
        <begin position="53"/>
        <end position="66"/>
    </location>
</feature>
<organism evidence="2 3">
    <name type="scientific">Porphyra umbilicalis</name>
    <name type="common">Purple laver</name>
    <name type="synonym">Red alga</name>
    <dbReference type="NCBI Taxonomy" id="2786"/>
    <lineage>
        <taxon>Eukaryota</taxon>
        <taxon>Rhodophyta</taxon>
        <taxon>Bangiophyceae</taxon>
        <taxon>Bangiales</taxon>
        <taxon>Bangiaceae</taxon>
        <taxon>Porphyra</taxon>
    </lineage>
</organism>
<dbReference type="Proteomes" id="UP000218209">
    <property type="component" value="Unassembled WGS sequence"/>
</dbReference>
<evidence type="ECO:0000313" key="2">
    <source>
        <dbReference type="EMBL" id="OSX69706.1"/>
    </source>
</evidence>
<accession>A0A1X6NMJ4</accession>
<sequence>MRRLVEAASGKGGYAARPTSTPGSPTRVPAGRPRGGQRGESGPLGGGGHRPSDASTLSDASESTPWWTAPSAAPPPPRKAGGGVGGADDLGAAAAAARAVRSPAGRRPAGAPRFTPTPSMEAVLVATGGSDSSWPGVARNVDDLGSLASSSSLTTASVPDVEQPPLSPGTSASSGDVGRVEARRSTSAGALEGGRPPASPPPRPRRLPRGAVWTKATWGREGPAPASPSPPPPPPPPPAAGAPAPPPPSPPSAPAARTDGDDRPTAATDALAAAVTALDTDDEAEVFGLDPAPPLPVSRHPLLAADGEAGGAPRRRFSWRTVSRTSTASASSVDGPASVAERVAHPLPPPSPSRRVSSGISMRRPPLPPRTPSGRSSGATAGPSAAGAPATPPSGGAGVLPPPPPPAAKPRRHMFWGGPNASASTVRTLSSSASALSMASTSDGEGEEEVEPPPLSRGGWLLRTVGVTHAEPRGKRPAGLTPLW</sequence>
<dbReference type="AlphaFoldDB" id="A0A1X6NMJ4"/>
<feature type="region of interest" description="Disordered" evidence="1">
    <location>
        <begin position="1"/>
        <end position="268"/>
    </location>
</feature>
<name>A0A1X6NMJ4_PORUM</name>
<feature type="compositionally biased region" description="Low complexity" evidence="1">
    <location>
        <begin position="146"/>
        <end position="157"/>
    </location>
</feature>
<feature type="compositionally biased region" description="Low complexity" evidence="1">
    <location>
        <begin position="89"/>
        <end position="113"/>
    </location>
</feature>
<feature type="compositionally biased region" description="Low complexity" evidence="1">
    <location>
        <begin position="372"/>
        <end position="389"/>
    </location>
</feature>
<evidence type="ECO:0000313" key="3">
    <source>
        <dbReference type="Proteomes" id="UP000218209"/>
    </source>
</evidence>
<feature type="compositionally biased region" description="Pro residues" evidence="1">
    <location>
        <begin position="225"/>
        <end position="253"/>
    </location>
</feature>
<reference evidence="2 3" key="1">
    <citation type="submission" date="2017-03" db="EMBL/GenBank/DDBJ databases">
        <title>WGS assembly of Porphyra umbilicalis.</title>
        <authorList>
            <person name="Brawley S.H."/>
            <person name="Blouin N.A."/>
            <person name="Ficko-Blean E."/>
            <person name="Wheeler G.L."/>
            <person name="Lohr M."/>
            <person name="Goodson H.V."/>
            <person name="Jenkins J.W."/>
            <person name="Blaby-Haas C.E."/>
            <person name="Helliwell K.E."/>
            <person name="Chan C."/>
            <person name="Marriage T."/>
            <person name="Bhattacharya D."/>
            <person name="Klein A.S."/>
            <person name="Badis Y."/>
            <person name="Brodie J."/>
            <person name="Cao Y."/>
            <person name="Collen J."/>
            <person name="Dittami S.M."/>
            <person name="Gachon C.M."/>
            <person name="Green B.R."/>
            <person name="Karpowicz S."/>
            <person name="Kim J.W."/>
            <person name="Kudahl U."/>
            <person name="Lin S."/>
            <person name="Michel G."/>
            <person name="Mittag M."/>
            <person name="Olson B.J."/>
            <person name="Pangilinan J."/>
            <person name="Peng Y."/>
            <person name="Qiu H."/>
            <person name="Shu S."/>
            <person name="Singer J.T."/>
            <person name="Smith A.G."/>
            <person name="Sprecher B.N."/>
            <person name="Wagner V."/>
            <person name="Wang W."/>
            <person name="Wang Z.-Y."/>
            <person name="Yan J."/>
            <person name="Yarish C."/>
            <person name="Zoeuner-Riek S."/>
            <person name="Zhuang Y."/>
            <person name="Zou Y."/>
            <person name="Lindquist E.A."/>
            <person name="Grimwood J."/>
            <person name="Barry K."/>
            <person name="Rokhsar D.S."/>
            <person name="Schmutz J."/>
            <person name="Stiller J.W."/>
            <person name="Grossman A.R."/>
            <person name="Prochnik S.E."/>
        </authorList>
    </citation>
    <scope>NUCLEOTIDE SEQUENCE [LARGE SCALE GENOMIC DNA]</scope>
    <source>
        <strain evidence="2">4086291</strain>
    </source>
</reference>
<evidence type="ECO:0000256" key="1">
    <source>
        <dbReference type="SAM" id="MobiDB-lite"/>
    </source>
</evidence>
<proteinExistence type="predicted"/>
<dbReference type="EMBL" id="KV919435">
    <property type="protein sequence ID" value="OSX69706.1"/>
    <property type="molecule type" value="Genomic_DNA"/>
</dbReference>
<feature type="compositionally biased region" description="Low complexity" evidence="1">
    <location>
        <begin position="421"/>
        <end position="442"/>
    </location>
</feature>
<keyword evidence="3" id="KW-1185">Reference proteome</keyword>
<protein>
    <submittedName>
        <fullName evidence="2">Uncharacterized protein</fullName>
    </submittedName>
</protein>